<evidence type="ECO:0000313" key="5">
    <source>
        <dbReference type="EMBL" id="EXU97195.1"/>
    </source>
</evidence>
<sequence>MARNLVTHGTPANTCNKLGYSRIKYAAEGGFDDLVCLLTEEQTVHLDDMEADGTTTSLHLAAKHGHSSTCGILVGKGGNIEALDAECEIPVSLAIRSGSVSTVKELLRDQQETVSPDSDSEESTACGKQKQPGRTASHPLHLAAQLGDLSMVELLLGYKKYANHPAYRAALNETTYSGHLEIMRRLLENRQPTDSDLVHADWSTTLHWASRYGHCDIIQPLPSTGLIDVNMPDAAGKRALHWAAAEGRDLQSTRGDCAIHAASANGHVDVVEALAGQMSDILTIGSEGTALTLAVANQHSPVAEFLLRYASTRVIQESRLLYKAVESGDVVTLDMLLRHADETNPLDDFPLWEAAAAGRNAEQMLRLLLAMGADVRVRNSNNETVFFHVARRGLTEACRVLLEYSDGAGINDKSVDQITPFYLACYHQREQLVRILLPHADVNMRYCEGCTPLHVAAANAEITRLLLSAGADVNIRCDNQATPVVFAAEQGSTECVRLHLLAGAGGTAVNEFGMTALHYAAQDGHVECVRLLLEHWRRIVTADCADIV</sequence>
<feature type="repeat" description="ANK" evidence="3">
    <location>
        <begin position="346"/>
        <end position="380"/>
    </location>
</feature>
<dbReference type="PROSITE" id="PS50297">
    <property type="entry name" value="ANK_REP_REGION"/>
    <property type="match status" value="4"/>
</dbReference>
<accession>A0A0A1UQB7</accession>
<evidence type="ECO:0000256" key="4">
    <source>
        <dbReference type="SAM" id="MobiDB-lite"/>
    </source>
</evidence>
<dbReference type="PROSITE" id="PS50088">
    <property type="entry name" value="ANK_REPEAT"/>
    <property type="match status" value="5"/>
</dbReference>
<dbReference type="OrthoDB" id="4937852at2759"/>
<feature type="region of interest" description="Disordered" evidence="4">
    <location>
        <begin position="107"/>
        <end position="136"/>
    </location>
</feature>
<dbReference type="InterPro" id="IPR036770">
    <property type="entry name" value="Ankyrin_rpt-contain_sf"/>
</dbReference>
<feature type="repeat" description="ANK" evidence="3">
    <location>
        <begin position="135"/>
        <end position="156"/>
    </location>
</feature>
<keyword evidence="2 3" id="KW-0040">ANK repeat</keyword>
<dbReference type="Proteomes" id="UP000030151">
    <property type="component" value="Unassembled WGS sequence"/>
</dbReference>
<dbReference type="SUPFAM" id="SSF48403">
    <property type="entry name" value="Ankyrin repeat"/>
    <property type="match status" value="2"/>
</dbReference>
<reference evidence="5 6" key="1">
    <citation type="submission" date="2014-02" db="EMBL/GenBank/DDBJ databases">
        <title>The genome sequence of the entomopathogenic fungus Metarhizium robertsii ARSEF 2575.</title>
        <authorList>
            <person name="Giuliano Garisto Donzelli B."/>
            <person name="Roe B.A."/>
            <person name="Macmil S.L."/>
            <person name="Krasnoff S.B."/>
            <person name="Gibson D.M."/>
        </authorList>
    </citation>
    <scope>NUCLEOTIDE SEQUENCE [LARGE SCALE GENOMIC DNA]</scope>
    <source>
        <strain evidence="5 6">ARSEF 2575</strain>
    </source>
</reference>
<dbReference type="PANTHER" id="PTHR24198">
    <property type="entry name" value="ANKYRIN REPEAT AND PROTEIN KINASE DOMAIN-CONTAINING PROTEIN"/>
    <property type="match status" value="1"/>
</dbReference>
<dbReference type="InterPro" id="IPR002110">
    <property type="entry name" value="Ankyrin_rpt"/>
</dbReference>
<organism evidence="5 6">
    <name type="scientific">Metarhizium robertsii</name>
    <dbReference type="NCBI Taxonomy" id="568076"/>
    <lineage>
        <taxon>Eukaryota</taxon>
        <taxon>Fungi</taxon>
        <taxon>Dikarya</taxon>
        <taxon>Ascomycota</taxon>
        <taxon>Pezizomycotina</taxon>
        <taxon>Sordariomycetes</taxon>
        <taxon>Hypocreomycetidae</taxon>
        <taxon>Hypocreales</taxon>
        <taxon>Clavicipitaceae</taxon>
        <taxon>Metarhizium</taxon>
    </lineage>
</organism>
<evidence type="ECO:0000313" key="6">
    <source>
        <dbReference type="Proteomes" id="UP000030151"/>
    </source>
</evidence>
<feature type="repeat" description="ANK" evidence="3">
    <location>
        <begin position="53"/>
        <end position="85"/>
    </location>
</feature>
<evidence type="ECO:0000256" key="2">
    <source>
        <dbReference type="ARBA" id="ARBA00023043"/>
    </source>
</evidence>
<dbReference type="SMART" id="SM00248">
    <property type="entry name" value="ANK"/>
    <property type="match status" value="15"/>
</dbReference>
<gene>
    <name evidence="5" type="ORF">X797_009645</name>
</gene>
<feature type="repeat" description="ANK" evidence="3">
    <location>
        <begin position="448"/>
        <end position="478"/>
    </location>
</feature>
<evidence type="ECO:0000256" key="3">
    <source>
        <dbReference type="PROSITE-ProRule" id="PRU00023"/>
    </source>
</evidence>
<dbReference type="PRINTS" id="PR01415">
    <property type="entry name" value="ANKYRIN"/>
</dbReference>
<keyword evidence="1" id="KW-0677">Repeat</keyword>
<dbReference type="HOGENOM" id="CLU_515880_0_0_1"/>
<dbReference type="EMBL" id="JELW01000039">
    <property type="protein sequence ID" value="EXU97195.1"/>
    <property type="molecule type" value="Genomic_DNA"/>
</dbReference>
<name>A0A0A1UQB7_9HYPO</name>
<dbReference type="Pfam" id="PF12796">
    <property type="entry name" value="Ank_2"/>
    <property type="match status" value="5"/>
</dbReference>
<dbReference type="AlphaFoldDB" id="A0A0A1UQB7"/>
<proteinExistence type="predicted"/>
<feature type="repeat" description="ANK" evidence="3">
    <location>
        <begin position="512"/>
        <end position="535"/>
    </location>
</feature>
<dbReference type="Gene3D" id="1.25.40.20">
    <property type="entry name" value="Ankyrin repeat-containing domain"/>
    <property type="match status" value="4"/>
</dbReference>
<evidence type="ECO:0000256" key="1">
    <source>
        <dbReference type="ARBA" id="ARBA00022737"/>
    </source>
</evidence>
<protein>
    <submittedName>
        <fullName evidence="5">Ankyrin repeat protein</fullName>
    </submittedName>
</protein>
<dbReference type="PANTHER" id="PTHR24198:SF165">
    <property type="entry name" value="ANKYRIN REPEAT-CONTAINING PROTEIN-RELATED"/>
    <property type="match status" value="1"/>
</dbReference>
<comment type="caution">
    <text evidence="5">The sequence shown here is derived from an EMBL/GenBank/DDBJ whole genome shotgun (WGS) entry which is preliminary data.</text>
</comment>